<feature type="transmembrane region" description="Helical" evidence="1">
    <location>
        <begin position="74"/>
        <end position="96"/>
    </location>
</feature>
<dbReference type="HOGENOM" id="CLU_1636738_0_0_1"/>
<feature type="transmembrane region" description="Helical" evidence="1">
    <location>
        <begin position="139"/>
        <end position="156"/>
    </location>
</feature>
<name>K0KMW1_WICCF</name>
<keyword evidence="1" id="KW-0812">Transmembrane</keyword>
<keyword evidence="3" id="KW-1185">Reference proteome</keyword>
<comment type="caution">
    <text evidence="2">The sequence shown here is derived from an EMBL/GenBank/DDBJ whole genome shotgun (WGS) entry which is preliminary data.</text>
</comment>
<protein>
    <submittedName>
        <fullName evidence="2">Membrane protein</fullName>
    </submittedName>
</protein>
<evidence type="ECO:0000313" key="2">
    <source>
        <dbReference type="EMBL" id="CCH42704.1"/>
    </source>
</evidence>
<evidence type="ECO:0000313" key="3">
    <source>
        <dbReference type="Proteomes" id="UP000009328"/>
    </source>
</evidence>
<keyword evidence="1" id="KW-0472">Membrane</keyword>
<proteinExistence type="predicted"/>
<feature type="transmembrane region" description="Helical" evidence="1">
    <location>
        <begin position="44"/>
        <end position="62"/>
    </location>
</feature>
<sequence length="162" mass="18994">MLSGLPIGAGMGTKSSQNQTQICSKITTWFHYLKLELMKLLHPYSWLCIGIISLILLIFTLVFDLHGEEHFFEIAGFCLLHYLFYIVIQDTTRIYYNQKRELMMEKLERNTDENQQDQLRDQVAEEQLQARREEISTQALMGLVSAGLFLICYKINDWMYGK</sequence>
<dbReference type="EMBL" id="CAIF01000051">
    <property type="protein sequence ID" value="CCH42704.1"/>
    <property type="molecule type" value="Genomic_DNA"/>
</dbReference>
<dbReference type="AlphaFoldDB" id="K0KMW1"/>
<evidence type="ECO:0000256" key="1">
    <source>
        <dbReference type="SAM" id="Phobius"/>
    </source>
</evidence>
<dbReference type="Proteomes" id="UP000009328">
    <property type="component" value="Unassembled WGS sequence"/>
</dbReference>
<accession>K0KMW1</accession>
<keyword evidence="1" id="KW-1133">Transmembrane helix</keyword>
<gene>
    <name evidence="2" type="ORF">BN7_2248</name>
</gene>
<organism evidence="2 3">
    <name type="scientific">Wickerhamomyces ciferrii (strain ATCC 14091 / BCRC 22168 / CBS 111 / JCM 3599 / NBRC 0793 / NRRL Y-1031 F-60-10)</name>
    <name type="common">Yeast</name>
    <name type="synonym">Pichia ciferrii</name>
    <dbReference type="NCBI Taxonomy" id="1206466"/>
    <lineage>
        <taxon>Eukaryota</taxon>
        <taxon>Fungi</taxon>
        <taxon>Dikarya</taxon>
        <taxon>Ascomycota</taxon>
        <taxon>Saccharomycotina</taxon>
        <taxon>Saccharomycetes</taxon>
        <taxon>Phaffomycetales</taxon>
        <taxon>Wickerhamomycetaceae</taxon>
        <taxon>Wickerhamomyces</taxon>
    </lineage>
</organism>
<dbReference type="InParanoid" id="K0KMW1"/>
<reference evidence="2 3" key="1">
    <citation type="journal article" date="2012" name="Eukaryot. Cell">
        <title>Draft genome sequence of Wickerhamomyces ciferrii NRRL Y-1031 F-60-10.</title>
        <authorList>
            <person name="Schneider J."/>
            <person name="Andrea H."/>
            <person name="Blom J."/>
            <person name="Jaenicke S."/>
            <person name="Ruckert C."/>
            <person name="Schorsch C."/>
            <person name="Szczepanowski R."/>
            <person name="Farwick M."/>
            <person name="Goesmann A."/>
            <person name="Puhler A."/>
            <person name="Schaffer S."/>
            <person name="Tauch A."/>
            <person name="Kohler T."/>
            <person name="Brinkrolf K."/>
        </authorList>
    </citation>
    <scope>NUCLEOTIDE SEQUENCE [LARGE SCALE GENOMIC DNA]</scope>
    <source>
        <strain evidence="3">ATCC 14091 / BCRC 22168 / CBS 111 / JCM 3599 / NBRC 0793 / NRRL Y-1031 F-60-10</strain>
    </source>
</reference>